<accession>A0A0V1CB55</accession>
<name>A0A0V1CB55_TRIBR</name>
<reference evidence="1 2" key="1">
    <citation type="submission" date="2015-01" db="EMBL/GenBank/DDBJ databases">
        <title>Evolution of Trichinella species and genotypes.</title>
        <authorList>
            <person name="Korhonen P.K."/>
            <person name="Edoardo P."/>
            <person name="Giuseppe L.R."/>
            <person name="Gasser R.B."/>
        </authorList>
    </citation>
    <scope>NUCLEOTIDE SEQUENCE [LARGE SCALE GENOMIC DNA]</scope>
    <source>
        <strain evidence="1">ISS120</strain>
    </source>
</reference>
<dbReference type="Proteomes" id="UP000054653">
    <property type="component" value="Unassembled WGS sequence"/>
</dbReference>
<organism evidence="1 2">
    <name type="scientific">Trichinella britovi</name>
    <name type="common">Parasitic roundworm</name>
    <dbReference type="NCBI Taxonomy" id="45882"/>
    <lineage>
        <taxon>Eukaryota</taxon>
        <taxon>Metazoa</taxon>
        <taxon>Ecdysozoa</taxon>
        <taxon>Nematoda</taxon>
        <taxon>Enoplea</taxon>
        <taxon>Dorylaimia</taxon>
        <taxon>Trichinellida</taxon>
        <taxon>Trichinellidae</taxon>
        <taxon>Trichinella</taxon>
    </lineage>
</organism>
<protein>
    <submittedName>
        <fullName evidence="1">Uncharacterized protein</fullName>
    </submittedName>
</protein>
<evidence type="ECO:0000313" key="1">
    <source>
        <dbReference type="EMBL" id="KRY46559.1"/>
    </source>
</evidence>
<gene>
    <name evidence="1" type="ORF">T03_13046</name>
</gene>
<dbReference type="AlphaFoldDB" id="A0A0V1CB55"/>
<comment type="caution">
    <text evidence="1">The sequence shown here is derived from an EMBL/GenBank/DDBJ whole genome shotgun (WGS) entry which is preliminary data.</text>
</comment>
<dbReference type="EMBL" id="JYDI01000281">
    <property type="protein sequence ID" value="KRY46559.1"/>
    <property type="molecule type" value="Genomic_DNA"/>
</dbReference>
<keyword evidence="2" id="KW-1185">Reference proteome</keyword>
<evidence type="ECO:0000313" key="2">
    <source>
        <dbReference type="Proteomes" id="UP000054653"/>
    </source>
</evidence>
<sequence>MRDEETSCARPAIAENGPTNRWACWMLQRRLPGPPDLCTGVMKVMHFDDANKKKAVVGIDQNIQILNVQNHQVKKNYQPRCREYTK</sequence>
<proteinExistence type="predicted"/>